<feature type="region of interest" description="Disordered" evidence="1">
    <location>
        <begin position="666"/>
        <end position="694"/>
    </location>
</feature>
<dbReference type="SUPFAM" id="SSF53474">
    <property type="entry name" value="alpha/beta-Hydrolases"/>
    <property type="match status" value="1"/>
</dbReference>
<organism evidence="3 4">
    <name type="scientific">Thermogutta terrifontis</name>
    <dbReference type="NCBI Taxonomy" id="1331910"/>
    <lineage>
        <taxon>Bacteria</taxon>
        <taxon>Pseudomonadati</taxon>
        <taxon>Planctomycetota</taxon>
        <taxon>Planctomycetia</taxon>
        <taxon>Pirellulales</taxon>
        <taxon>Thermoguttaceae</taxon>
        <taxon>Thermogutta</taxon>
    </lineage>
</organism>
<keyword evidence="4" id="KW-1185">Reference proteome</keyword>
<dbReference type="Gene3D" id="3.40.50.1820">
    <property type="entry name" value="alpha/beta hydrolase"/>
    <property type="match status" value="1"/>
</dbReference>
<evidence type="ECO:0000256" key="1">
    <source>
        <dbReference type="SAM" id="MobiDB-lite"/>
    </source>
</evidence>
<accession>A0A286R9Z3</accession>
<dbReference type="Pfam" id="PF12697">
    <property type="entry name" value="Abhydrolase_6"/>
    <property type="match status" value="1"/>
</dbReference>
<feature type="compositionally biased region" description="Pro residues" evidence="1">
    <location>
        <begin position="670"/>
        <end position="687"/>
    </location>
</feature>
<sequence length="710" mass="80922">MDGPVLMQRRGARVLLAVLLVAVCATSLGCALRRFERRGLLPRHGLMARPGWFRPQPVPLGERTRQFLRQHDLENSLDDPPRMLLEKVQAVVDREPSLEGLYAYAEVSFALARRLERTEPRLALDLYGGTVLRAYQYLFDPRFDSTRNAYDPHFRGACDLYNAALESALRIVCKGEQLRPGTEFQVRTADAVWRLKCIICDERWRPEDFGRFEFVSDYRIIGLRNHHVSFGLGVPLIAVRKSYPGEPPAARYYPPDLSFPVTVFLRPEFPNFDASPKSSREERHYEAQLELYDPVATSDVNVNGKQVPLQADLTTPLAAFLSNPAFGPSLATVGLLRPETLLTLQPGRDKPLTGLYMVQPYEPQKIPVVFIHGWWSSPMTWMQMFNDLRSIPEIRHNYQFWFYLYPTGQPFWISAAQFRRELRELRQTIDPQHVQPALDQMILVGHSMGGLIAEMQVMESGDEFWRLVSDHPFSEVRADPETLAELREIFFFHPNPSVRRIITLATPHWGSHFSNGMTQRLAAQLIRVPQQLLQTQERFFRENAELLIPDNLLKITDSVDALAPECPIFPVLNNAPRASWVLHHNIVGVSLDGGLWGRVTGTTDGVLSWESAHSDRANSELAVPAEHTTIHTHPLAILEVKRILLEHLDEVRQEERLMQTREAREDLLPTPAPIRLPPVDPPAPPPEPSRRFPVLRLSEEPGIGYSAPIR</sequence>
<dbReference type="EMBL" id="CP018477">
    <property type="protein sequence ID" value="ASV72776.1"/>
    <property type="molecule type" value="Genomic_DNA"/>
</dbReference>
<evidence type="ECO:0000313" key="4">
    <source>
        <dbReference type="Proteomes" id="UP000215086"/>
    </source>
</evidence>
<dbReference type="AlphaFoldDB" id="A0A286R9Z3"/>
<feature type="domain" description="AB hydrolase-1" evidence="2">
    <location>
        <begin position="368"/>
        <end position="534"/>
    </location>
</feature>
<dbReference type="KEGG" id="ttf:THTE_0174"/>
<name>A0A286R9Z3_9BACT</name>
<dbReference type="InterPro" id="IPR000073">
    <property type="entry name" value="AB_hydrolase_1"/>
</dbReference>
<proteinExistence type="predicted"/>
<protein>
    <recommendedName>
        <fullName evidence="2">AB hydrolase-1 domain-containing protein</fullName>
    </recommendedName>
</protein>
<dbReference type="InterPro" id="IPR029058">
    <property type="entry name" value="AB_hydrolase_fold"/>
</dbReference>
<evidence type="ECO:0000313" key="3">
    <source>
        <dbReference type="EMBL" id="ASV72776.1"/>
    </source>
</evidence>
<reference evidence="3 4" key="1">
    <citation type="journal article" name="Front. Microbiol.">
        <title>Sugar Metabolism of the First Thermophilic Planctomycete Thermogutta terrifontis: Comparative Genomic and Transcriptomic Approaches.</title>
        <authorList>
            <person name="Elcheninov A.G."/>
            <person name="Menzel P."/>
            <person name="Gudbergsdottir S.R."/>
            <person name="Slesarev A.I."/>
            <person name="Kadnikov V.V."/>
            <person name="Krogh A."/>
            <person name="Bonch-Osmolovskaya E.A."/>
            <person name="Peng X."/>
            <person name="Kublanov I.V."/>
        </authorList>
    </citation>
    <scope>NUCLEOTIDE SEQUENCE [LARGE SCALE GENOMIC DNA]</scope>
    <source>
        <strain evidence="3 4">R1</strain>
    </source>
</reference>
<gene>
    <name evidence="3" type="ORF">THTE_0174</name>
</gene>
<dbReference type="Proteomes" id="UP000215086">
    <property type="component" value="Chromosome"/>
</dbReference>
<evidence type="ECO:0000259" key="2">
    <source>
        <dbReference type="Pfam" id="PF12697"/>
    </source>
</evidence>